<evidence type="ECO:0000313" key="2">
    <source>
        <dbReference type="EMBL" id="GLW75471.1"/>
    </source>
</evidence>
<name>A0A9W6QIC8_9ACTN</name>
<comment type="caution">
    <text evidence="2">The sequence shown here is derived from an EMBL/GenBank/DDBJ whole genome shotgun (WGS) entry which is preliminary data.</text>
</comment>
<proteinExistence type="predicted"/>
<organism evidence="2 3">
    <name type="scientific">Kitasatospora phosalacinea</name>
    <dbReference type="NCBI Taxonomy" id="2065"/>
    <lineage>
        <taxon>Bacteria</taxon>
        <taxon>Bacillati</taxon>
        <taxon>Actinomycetota</taxon>
        <taxon>Actinomycetes</taxon>
        <taxon>Kitasatosporales</taxon>
        <taxon>Streptomycetaceae</taxon>
        <taxon>Kitasatospora</taxon>
    </lineage>
</organism>
<dbReference type="RefSeq" id="WP_285740994.1">
    <property type="nucleotide sequence ID" value="NZ_BSSA01000068.1"/>
</dbReference>
<sequence>MVERQAQQGEDVVGIGGQQRFAVGGVDDLAAAQQGDPVVAALVGLGPADEVTVVLEGVGGGAGVVAARLAEASLGERRRAEGEAREAGGKAGCDRGRGVGGA</sequence>
<reference evidence="2" key="1">
    <citation type="submission" date="2023-02" db="EMBL/GenBank/DDBJ databases">
        <title>Kitasatospora phosalacinea NBRC 14627.</title>
        <authorList>
            <person name="Ichikawa N."/>
            <person name="Sato H."/>
            <person name="Tonouchi N."/>
        </authorList>
    </citation>
    <scope>NUCLEOTIDE SEQUENCE</scope>
    <source>
        <strain evidence="2">NBRC 14627</strain>
    </source>
</reference>
<dbReference type="AlphaFoldDB" id="A0A9W6QIC8"/>
<accession>A0A9W6QIC8</accession>
<evidence type="ECO:0000256" key="1">
    <source>
        <dbReference type="SAM" id="MobiDB-lite"/>
    </source>
</evidence>
<dbReference type="EMBL" id="BSSA01000068">
    <property type="protein sequence ID" value="GLW75471.1"/>
    <property type="molecule type" value="Genomic_DNA"/>
</dbReference>
<feature type="region of interest" description="Disordered" evidence="1">
    <location>
        <begin position="75"/>
        <end position="102"/>
    </location>
</feature>
<protein>
    <submittedName>
        <fullName evidence="2">Uncharacterized protein</fullName>
    </submittedName>
</protein>
<dbReference type="Proteomes" id="UP001165041">
    <property type="component" value="Unassembled WGS sequence"/>
</dbReference>
<gene>
    <name evidence="2" type="ORF">Kpho02_77680</name>
</gene>
<evidence type="ECO:0000313" key="3">
    <source>
        <dbReference type="Proteomes" id="UP001165041"/>
    </source>
</evidence>